<organism evidence="3 4">
    <name type="scientific">Aquirhabdus parva</name>
    <dbReference type="NCBI Taxonomy" id="2283318"/>
    <lineage>
        <taxon>Bacteria</taxon>
        <taxon>Pseudomonadati</taxon>
        <taxon>Pseudomonadota</taxon>
        <taxon>Gammaproteobacteria</taxon>
        <taxon>Moraxellales</taxon>
        <taxon>Moraxellaceae</taxon>
        <taxon>Aquirhabdus</taxon>
    </lineage>
</organism>
<name>A0A345P903_9GAMM</name>
<dbReference type="EMBL" id="CP031222">
    <property type="protein sequence ID" value="AXI03762.1"/>
    <property type="molecule type" value="Genomic_DNA"/>
</dbReference>
<dbReference type="CDD" id="cd11377">
    <property type="entry name" value="Pro-peptidase_S53"/>
    <property type="match status" value="1"/>
</dbReference>
<dbReference type="SMART" id="SM00944">
    <property type="entry name" value="Pro-kuma_activ"/>
    <property type="match status" value="1"/>
</dbReference>
<dbReference type="GO" id="GO:0008240">
    <property type="term" value="F:tripeptidyl-peptidase activity"/>
    <property type="evidence" value="ECO:0007669"/>
    <property type="project" value="TreeGrafter"/>
</dbReference>
<dbReference type="GO" id="GO:0004175">
    <property type="term" value="F:endopeptidase activity"/>
    <property type="evidence" value="ECO:0007669"/>
    <property type="project" value="TreeGrafter"/>
</dbReference>
<keyword evidence="4" id="KW-1185">Reference proteome</keyword>
<dbReference type="PANTHER" id="PTHR14218:SF15">
    <property type="entry name" value="TRIPEPTIDYL-PEPTIDASE 1"/>
    <property type="match status" value="1"/>
</dbReference>
<dbReference type="InterPro" id="IPR015366">
    <property type="entry name" value="S53_propep"/>
</dbReference>
<feature type="domain" description="Peptidase S53 activation" evidence="2">
    <location>
        <begin position="52"/>
        <end position="186"/>
    </location>
</feature>
<dbReference type="AlphaFoldDB" id="A0A345P903"/>
<evidence type="ECO:0000313" key="4">
    <source>
        <dbReference type="Proteomes" id="UP000253940"/>
    </source>
</evidence>
<dbReference type="KEGG" id="mbah:HYN46_13515"/>
<dbReference type="InterPro" id="IPR050819">
    <property type="entry name" value="Tripeptidyl-peptidase_I"/>
</dbReference>
<gene>
    <name evidence="3" type="ORF">HYN46_13515</name>
</gene>
<evidence type="ECO:0000256" key="1">
    <source>
        <dbReference type="SAM" id="SignalP"/>
    </source>
</evidence>
<dbReference type="Proteomes" id="UP000253940">
    <property type="component" value="Chromosome"/>
</dbReference>
<dbReference type="Pfam" id="PF09286">
    <property type="entry name" value="Pro-kuma_activ"/>
    <property type="match status" value="1"/>
</dbReference>
<feature type="signal peptide" evidence="1">
    <location>
        <begin position="1"/>
        <end position="33"/>
    </location>
</feature>
<evidence type="ECO:0000313" key="3">
    <source>
        <dbReference type="EMBL" id="AXI03762.1"/>
    </source>
</evidence>
<dbReference type="PANTHER" id="PTHR14218">
    <property type="entry name" value="PROTEASE S8 TRIPEPTIDYL PEPTIDASE I CLN2"/>
    <property type="match status" value="1"/>
</dbReference>
<proteinExistence type="predicted"/>
<accession>A0A345P903</accession>
<dbReference type="RefSeq" id="WP_114899870.1">
    <property type="nucleotide sequence ID" value="NZ_CP031222.1"/>
</dbReference>
<reference evidence="3 4" key="1">
    <citation type="submission" date="2018-07" db="EMBL/GenBank/DDBJ databases">
        <title>Genome sequencing of Moraxellaceae gen. HYN0046.</title>
        <authorList>
            <person name="Kim M."/>
            <person name="Yi H."/>
        </authorList>
    </citation>
    <scope>NUCLEOTIDE SEQUENCE [LARGE SCALE GENOMIC DNA]</scope>
    <source>
        <strain evidence="3 4">HYN0046</strain>
    </source>
</reference>
<dbReference type="OrthoDB" id="127592at2"/>
<protein>
    <recommendedName>
        <fullName evidence="2">Peptidase S53 activation domain-containing protein</fullName>
    </recommendedName>
</protein>
<keyword evidence="1" id="KW-0732">Signal</keyword>
<dbReference type="SUPFAM" id="SSF54897">
    <property type="entry name" value="Protease propeptides/inhibitors"/>
    <property type="match status" value="1"/>
</dbReference>
<dbReference type="GO" id="GO:0006508">
    <property type="term" value="P:proteolysis"/>
    <property type="evidence" value="ECO:0007669"/>
    <property type="project" value="TreeGrafter"/>
</dbReference>
<evidence type="ECO:0000259" key="2">
    <source>
        <dbReference type="SMART" id="SM00944"/>
    </source>
</evidence>
<sequence>MRSLVHHHTVNTSPLKVLVACCVWAVVSATAYADEAWVSTHTRAFASAFGKLPTSTTPVANDMPVHITVALKLRNEADLNKKLDGGTPHHFLTPAQFAEQYSPTEQQANQVSDYLKKSGFHDISIAPNRLLINAEGTAENVQTAFNTPLYQFTAHDGRQVYANTKDAQVPQSLADIVDAVLGLENVYLLHVNPPRAAAPVPAPVAKS</sequence>
<feature type="chain" id="PRO_5016864623" description="Peptidase S53 activation domain-containing protein" evidence="1">
    <location>
        <begin position="34"/>
        <end position="207"/>
    </location>
</feature>